<sequence length="276" mass="31765">MGIGKTKFDVLENLLRKPARKRRHIHYFVGAHRPGKNAIDQPPKDIFDVSTNKEISKIITERLRARNVSFFANQSIADHISDEERRQLLQEVTQKVRDLLRGLIIDIDNDPNARNTAHRMARTYLDEAMRGRYHKAPPVVEFPNARQLDEIYTVGPITVRSTCSHHLVPVLGSVWIGVVPSARGLIGLSKFNRITDWIMSRPHIQEEAVIMLADYLEKKLEPKGLAIMMRAKHLCMSWRGVKDSDTSMTSQVMRGDFLTDVDLERRFIDTIRTQDF</sequence>
<evidence type="ECO:0000313" key="7">
    <source>
        <dbReference type="EMBL" id="VFK46355.1"/>
    </source>
</evidence>
<keyword evidence="5 7" id="KW-0378">Hydrolase</keyword>
<dbReference type="InterPro" id="IPR043134">
    <property type="entry name" value="GTP-CH-I_N"/>
</dbReference>
<dbReference type="GO" id="GO:0046654">
    <property type="term" value="P:tetrahydrofolate biosynthetic process"/>
    <property type="evidence" value="ECO:0007669"/>
    <property type="project" value="InterPro"/>
</dbReference>
<comment type="pathway">
    <text evidence="2">Cofactor biosynthesis; 7,8-dihydroneopterin triphosphate biosynthesis; 7,8-dihydroneopterin triphosphate from GTP: step 1/1.</text>
</comment>
<dbReference type="EC" id="3.5.4.16" evidence="3"/>
<dbReference type="Pfam" id="PF01227">
    <property type="entry name" value="GTP_cyclohydroI"/>
    <property type="match status" value="1"/>
</dbReference>
<dbReference type="GO" id="GO:0003934">
    <property type="term" value="F:GTP cyclohydrolase I activity"/>
    <property type="evidence" value="ECO:0007669"/>
    <property type="project" value="UniProtKB-EC"/>
</dbReference>
<reference evidence="7" key="1">
    <citation type="submission" date="2019-02" db="EMBL/GenBank/DDBJ databases">
        <authorList>
            <person name="Gruber-Vodicka R. H."/>
            <person name="Seah K. B. B."/>
        </authorList>
    </citation>
    <scope>NUCLEOTIDE SEQUENCE</scope>
    <source>
        <strain evidence="7">BECK_BZ123</strain>
        <strain evidence="8">BECK_BZ126</strain>
    </source>
</reference>
<comment type="catalytic activity">
    <reaction evidence="1">
        <text>GTP + H2O = 7,8-dihydroneopterin 3'-triphosphate + formate + H(+)</text>
        <dbReference type="Rhea" id="RHEA:17473"/>
        <dbReference type="ChEBI" id="CHEBI:15377"/>
        <dbReference type="ChEBI" id="CHEBI:15378"/>
        <dbReference type="ChEBI" id="CHEBI:15740"/>
        <dbReference type="ChEBI" id="CHEBI:37565"/>
        <dbReference type="ChEBI" id="CHEBI:58462"/>
        <dbReference type="EC" id="3.5.4.16"/>
    </reaction>
</comment>
<organism evidence="7">
    <name type="scientific">Candidatus Kentrum sp. TC</name>
    <dbReference type="NCBI Taxonomy" id="2126339"/>
    <lineage>
        <taxon>Bacteria</taxon>
        <taxon>Pseudomonadati</taxon>
        <taxon>Pseudomonadota</taxon>
        <taxon>Gammaproteobacteria</taxon>
        <taxon>Candidatus Kentrum</taxon>
    </lineage>
</organism>
<dbReference type="GO" id="GO:0005525">
    <property type="term" value="F:GTP binding"/>
    <property type="evidence" value="ECO:0007669"/>
    <property type="project" value="TreeGrafter"/>
</dbReference>
<dbReference type="UniPathway" id="UPA00848">
    <property type="reaction ID" value="UER00151"/>
</dbReference>
<dbReference type="InterPro" id="IPR043133">
    <property type="entry name" value="GTP-CH-I_C/QueF"/>
</dbReference>
<dbReference type="GO" id="GO:0005737">
    <property type="term" value="C:cytoplasm"/>
    <property type="evidence" value="ECO:0007669"/>
    <property type="project" value="TreeGrafter"/>
</dbReference>
<evidence type="ECO:0000256" key="4">
    <source>
        <dbReference type="ARBA" id="ARBA00022563"/>
    </source>
</evidence>
<accession>A0A450YXZ7</accession>
<dbReference type="PANTHER" id="PTHR11109">
    <property type="entry name" value="GTP CYCLOHYDROLASE I"/>
    <property type="match status" value="1"/>
</dbReference>
<dbReference type="SUPFAM" id="SSF55620">
    <property type="entry name" value="Tetrahydrobiopterin biosynthesis enzymes-like"/>
    <property type="match status" value="1"/>
</dbReference>
<dbReference type="Gene3D" id="1.10.286.10">
    <property type="match status" value="1"/>
</dbReference>
<dbReference type="InterPro" id="IPR020602">
    <property type="entry name" value="GTP_CycHdrlase_I_dom"/>
</dbReference>
<dbReference type="GO" id="GO:0008270">
    <property type="term" value="F:zinc ion binding"/>
    <property type="evidence" value="ECO:0007669"/>
    <property type="project" value="TreeGrafter"/>
</dbReference>
<evidence type="ECO:0000256" key="2">
    <source>
        <dbReference type="ARBA" id="ARBA00005080"/>
    </source>
</evidence>
<evidence type="ECO:0000256" key="1">
    <source>
        <dbReference type="ARBA" id="ARBA00001052"/>
    </source>
</evidence>
<evidence type="ECO:0000313" key="8">
    <source>
        <dbReference type="EMBL" id="VFK55909.1"/>
    </source>
</evidence>
<proteinExistence type="predicted"/>
<dbReference type="EMBL" id="CAADFW010000008">
    <property type="protein sequence ID" value="VFK55909.1"/>
    <property type="molecule type" value="Genomic_DNA"/>
</dbReference>
<protein>
    <recommendedName>
        <fullName evidence="3">GTP cyclohydrolase I</fullName>
        <ecNumber evidence="3">3.5.4.16</ecNumber>
    </recommendedName>
</protein>
<dbReference type="GO" id="GO:0006730">
    <property type="term" value="P:one-carbon metabolic process"/>
    <property type="evidence" value="ECO:0007669"/>
    <property type="project" value="UniProtKB-KW"/>
</dbReference>
<dbReference type="AlphaFoldDB" id="A0A450YXZ7"/>
<keyword evidence="4" id="KW-0554">One-carbon metabolism</keyword>
<dbReference type="PANTHER" id="PTHR11109:SF7">
    <property type="entry name" value="GTP CYCLOHYDROLASE 1"/>
    <property type="match status" value="1"/>
</dbReference>
<feature type="domain" description="GTP cyclohydrolase I" evidence="6">
    <location>
        <begin position="94"/>
        <end position="271"/>
    </location>
</feature>
<evidence type="ECO:0000256" key="3">
    <source>
        <dbReference type="ARBA" id="ARBA00012715"/>
    </source>
</evidence>
<dbReference type="EMBL" id="CAADFS010000030">
    <property type="protein sequence ID" value="VFK46355.1"/>
    <property type="molecule type" value="Genomic_DNA"/>
</dbReference>
<evidence type="ECO:0000256" key="5">
    <source>
        <dbReference type="ARBA" id="ARBA00022801"/>
    </source>
</evidence>
<dbReference type="GO" id="GO:0006729">
    <property type="term" value="P:tetrahydrobiopterin biosynthetic process"/>
    <property type="evidence" value="ECO:0007669"/>
    <property type="project" value="TreeGrafter"/>
</dbReference>
<gene>
    <name evidence="7" type="ORF">BECKTC1821D_GA0114238_103024</name>
    <name evidence="8" type="ORF">BECKTC1821F_GA0114240_100830</name>
</gene>
<dbReference type="Gene3D" id="3.30.1130.10">
    <property type="match status" value="1"/>
</dbReference>
<dbReference type="InterPro" id="IPR001474">
    <property type="entry name" value="GTP_CycHdrlase_I"/>
</dbReference>
<name>A0A450YXZ7_9GAMM</name>
<evidence type="ECO:0000259" key="6">
    <source>
        <dbReference type="Pfam" id="PF01227"/>
    </source>
</evidence>